<name>A0A7R9CIG7_TIMPO</name>
<evidence type="ECO:0000313" key="3">
    <source>
        <dbReference type="EMBL" id="CAD7397111.1"/>
    </source>
</evidence>
<dbReference type="InterPro" id="IPR004000">
    <property type="entry name" value="Actin"/>
</dbReference>
<dbReference type="SMART" id="SM00268">
    <property type="entry name" value="ACTIN"/>
    <property type="match status" value="1"/>
</dbReference>
<evidence type="ECO:0000256" key="2">
    <source>
        <dbReference type="SAM" id="MobiDB-lite"/>
    </source>
</evidence>
<organism evidence="3">
    <name type="scientific">Timema poppense</name>
    <name type="common">Walking stick</name>
    <dbReference type="NCBI Taxonomy" id="170557"/>
    <lineage>
        <taxon>Eukaryota</taxon>
        <taxon>Metazoa</taxon>
        <taxon>Ecdysozoa</taxon>
        <taxon>Arthropoda</taxon>
        <taxon>Hexapoda</taxon>
        <taxon>Insecta</taxon>
        <taxon>Pterygota</taxon>
        <taxon>Neoptera</taxon>
        <taxon>Polyneoptera</taxon>
        <taxon>Phasmatodea</taxon>
        <taxon>Timematodea</taxon>
        <taxon>Timematoidea</taxon>
        <taxon>Timematidae</taxon>
        <taxon>Timema</taxon>
    </lineage>
</organism>
<dbReference type="FunFam" id="3.90.640.10:FF:000009">
    <property type="entry name" value="Actin-like 6A, isoform CRA_a"/>
    <property type="match status" value="1"/>
</dbReference>
<accession>A0A7R9CIG7</accession>
<dbReference type="EMBL" id="OD000338">
    <property type="protein sequence ID" value="CAD7397111.1"/>
    <property type="molecule type" value="Genomic_DNA"/>
</dbReference>
<evidence type="ECO:0000256" key="1">
    <source>
        <dbReference type="RuleBase" id="RU000487"/>
    </source>
</evidence>
<comment type="similarity">
    <text evidence="1">Belongs to the actin family.</text>
</comment>
<dbReference type="SUPFAM" id="SSF53067">
    <property type="entry name" value="Actin-like ATPase domain"/>
    <property type="match status" value="3"/>
</dbReference>
<dbReference type="FunFam" id="3.30.420.40:FF:000058">
    <property type="entry name" value="Putative actin-related protein 5"/>
    <property type="match status" value="1"/>
</dbReference>
<dbReference type="Pfam" id="PF00022">
    <property type="entry name" value="Actin"/>
    <property type="match status" value="3"/>
</dbReference>
<dbReference type="Gene3D" id="3.30.420.40">
    <property type="match status" value="3"/>
</dbReference>
<gene>
    <name evidence="3" type="ORF">TPSB3V08_LOCUS994</name>
</gene>
<sequence>MEPMEVDDVKKSDSSNVTSGSETKHYIDTTYLHVARKGMEVQTYMKDGQIEDWDLFEKVLDYTYAKCIQSESKYHPVLMSEAPWNIRSKREKLTELMFEKYNVPAFFLENDVEVTPPYLIGGKEIVKEREKARWTPRRNIPEVTTSWHNYMVKKVIQDFQASSLQVSETPYDEKTVSSIPTVHYEFPNGYHQDFGSERFRIPEALFDPSVVQIRGGQVGNTMLGVGHIVTTSVGMCDVDVRPSLYGSVVVTGGNSFLQASNYQLAQVHGIVSRPLVKCAAACATSSVGFPERLNRDLSVRIPSSMRLKLISANGCAERRFGAWIGGSILASIGTFQQMWISNQEYEEGGKGQVERKCA</sequence>
<proteinExistence type="inferred from homology"/>
<dbReference type="InterPro" id="IPR043129">
    <property type="entry name" value="ATPase_NBD"/>
</dbReference>
<dbReference type="PANTHER" id="PTHR11937">
    <property type="entry name" value="ACTIN"/>
    <property type="match status" value="1"/>
</dbReference>
<evidence type="ECO:0008006" key="4">
    <source>
        <dbReference type="Google" id="ProtNLM"/>
    </source>
</evidence>
<feature type="region of interest" description="Disordered" evidence="2">
    <location>
        <begin position="1"/>
        <end position="21"/>
    </location>
</feature>
<dbReference type="CDD" id="cd13395">
    <property type="entry name" value="ASKHA_NBD_Arp4_ACTL6-like"/>
    <property type="match status" value="1"/>
</dbReference>
<protein>
    <recommendedName>
        <fullName evidence="4">Actin-like protein 6B</fullName>
    </recommendedName>
</protein>
<dbReference type="AlphaFoldDB" id="A0A7R9CIG7"/>
<reference evidence="3" key="1">
    <citation type="submission" date="2020-11" db="EMBL/GenBank/DDBJ databases">
        <authorList>
            <person name="Tran Van P."/>
        </authorList>
    </citation>
    <scope>NUCLEOTIDE SEQUENCE</scope>
</reference>
<dbReference type="Gene3D" id="3.90.640.10">
    <property type="entry name" value="Actin, Chain A, domain 4"/>
    <property type="match status" value="1"/>
</dbReference>